<proteinExistence type="predicted"/>
<dbReference type="EMBL" id="FTOU01000009">
    <property type="protein sequence ID" value="SIS92716.1"/>
    <property type="molecule type" value="Genomic_DNA"/>
</dbReference>
<reference evidence="2 3" key="1">
    <citation type="submission" date="2017-01" db="EMBL/GenBank/DDBJ databases">
        <authorList>
            <person name="Varghese N."/>
            <person name="Submissions S."/>
        </authorList>
    </citation>
    <scope>NUCLEOTIDE SEQUENCE [LARGE SCALE GENOMIC DNA]</scope>
    <source>
        <strain evidence="2 3">DSM 18447</strain>
    </source>
</reference>
<dbReference type="Proteomes" id="UP000186216">
    <property type="component" value="Unassembled WGS sequence"/>
</dbReference>
<evidence type="ECO:0000313" key="3">
    <source>
        <dbReference type="Proteomes" id="UP000186216"/>
    </source>
</evidence>
<evidence type="ECO:0000313" key="2">
    <source>
        <dbReference type="EMBL" id="SIS92716.1"/>
    </source>
</evidence>
<feature type="region of interest" description="Disordered" evidence="1">
    <location>
        <begin position="75"/>
        <end position="97"/>
    </location>
</feature>
<protein>
    <submittedName>
        <fullName evidence="2">Uncharacterized protein</fullName>
    </submittedName>
</protein>
<organism evidence="2 3">
    <name type="scientific">Paracoccus saliphilus</name>
    <dbReference type="NCBI Taxonomy" id="405559"/>
    <lineage>
        <taxon>Bacteria</taxon>
        <taxon>Pseudomonadati</taxon>
        <taxon>Pseudomonadota</taxon>
        <taxon>Alphaproteobacteria</taxon>
        <taxon>Rhodobacterales</taxon>
        <taxon>Paracoccaceae</taxon>
        <taxon>Paracoccus</taxon>
    </lineage>
</organism>
<accession>A0AA46A661</accession>
<dbReference type="AlphaFoldDB" id="A0AA46A661"/>
<gene>
    <name evidence="2" type="ORF">SAMN05421772_10920</name>
</gene>
<feature type="compositionally biased region" description="Basic residues" evidence="1">
    <location>
        <begin position="85"/>
        <end position="97"/>
    </location>
</feature>
<evidence type="ECO:0000256" key="1">
    <source>
        <dbReference type="SAM" id="MobiDB-lite"/>
    </source>
</evidence>
<sequence>MTIAPTVIEQLRSELIQLPPKQKKHLTARDVVTALASDIRAKIAADGYSLRDIASEMSKRGVQISPSTLGSYLRAHSAEQDAGKHASKSRRKPHVSA</sequence>
<comment type="caution">
    <text evidence="2">The sequence shown here is derived from an EMBL/GenBank/DDBJ whole genome shotgun (WGS) entry which is preliminary data.</text>
</comment>
<name>A0AA46A661_9RHOB</name>